<evidence type="ECO:0000256" key="4">
    <source>
        <dbReference type="ARBA" id="ARBA00022553"/>
    </source>
</evidence>
<protein>
    <recommendedName>
        <fullName evidence="6">Carrier domain-containing protein</fullName>
    </recommendedName>
</protein>
<name>W4LM50_ENTF1</name>
<dbReference type="GO" id="GO:0043041">
    <property type="term" value="P:amino acid activation for nonribosomal peptide biosynthetic process"/>
    <property type="evidence" value="ECO:0007669"/>
    <property type="project" value="TreeGrafter"/>
</dbReference>
<dbReference type="Pfam" id="PF00550">
    <property type="entry name" value="PP-binding"/>
    <property type="match status" value="1"/>
</dbReference>
<feature type="domain" description="Carrier" evidence="6">
    <location>
        <begin position="217"/>
        <end position="292"/>
    </location>
</feature>
<dbReference type="SUPFAM" id="SSF56801">
    <property type="entry name" value="Acetyl-CoA synthetase-like"/>
    <property type="match status" value="1"/>
</dbReference>
<dbReference type="InterPro" id="IPR006162">
    <property type="entry name" value="Ppantetheine_attach_site"/>
</dbReference>
<dbReference type="Gene3D" id="3.40.50.12780">
    <property type="entry name" value="N-terminal domain of ligase-like"/>
    <property type="match status" value="1"/>
</dbReference>
<dbReference type="PANTHER" id="PTHR45527">
    <property type="entry name" value="NONRIBOSOMAL PEPTIDE SYNTHETASE"/>
    <property type="match status" value="1"/>
</dbReference>
<gene>
    <name evidence="7" type="ORF">ETSY1_18750</name>
</gene>
<dbReference type="HOGENOM" id="CLU_000022_2_14_7"/>
<dbReference type="Gene3D" id="1.10.1200.10">
    <property type="entry name" value="ACP-like"/>
    <property type="match status" value="1"/>
</dbReference>
<dbReference type="PATRIC" id="fig|1429438.4.peg.3659"/>
<evidence type="ECO:0000256" key="2">
    <source>
        <dbReference type="ARBA" id="ARBA00006432"/>
    </source>
</evidence>
<dbReference type="InterPro" id="IPR045851">
    <property type="entry name" value="AMP-bd_C_sf"/>
</dbReference>
<dbReference type="PROSITE" id="PS50075">
    <property type="entry name" value="CARRIER"/>
    <property type="match status" value="1"/>
</dbReference>
<dbReference type="FunFam" id="2.30.38.10:FF:000001">
    <property type="entry name" value="Non-ribosomal peptide synthetase PvdI"/>
    <property type="match status" value="1"/>
</dbReference>
<comment type="cofactor">
    <cofactor evidence="1">
        <name>pantetheine 4'-phosphate</name>
        <dbReference type="ChEBI" id="CHEBI:47942"/>
    </cofactor>
</comment>
<proteinExistence type="inferred from homology"/>
<comment type="similarity">
    <text evidence="2">Belongs to the ATP-dependent AMP-binding enzyme family.</text>
</comment>
<evidence type="ECO:0000256" key="1">
    <source>
        <dbReference type="ARBA" id="ARBA00001957"/>
    </source>
</evidence>
<dbReference type="EMBL" id="AZHW01000555">
    <property type="protein sequence ID" value="ETW98426.1"/>
    <property type="molecule type" value="Genomic_DNA"/>
</dbReference>
<feature type="compositionally biased region" description="Basic and acidic residues" evidence="5">
    <location>
        <begin position="199"/>
        <end position="211"/>
    </location>
</feature>
<dbReference type="PROSITE" id="PS00012">
    <property type="entry name" value="PHOSPHOPANTETHEINE"/>
    <property type="match status" value="1"/>
</dbReference>
<dbReference type="Pfam" id="PF13193">
    <property type="entry name" value="AMP-binding_C"/>
    <property type="match status" value="1"/>
</dbReference>
<dbReference type="FunFam" id="1.10.1200.10:FF:000005">
    <property type="entry name" value="Nonribosomal peptide synthetase 1"/>
    <property type="match status" value="1"/>
</dbReference>
<dbReference type="InterPro" id="IPR042099">
    <property type="entry name" value="ANL_N_sf"/>
</dbReference>
<keyword evidence="8" id="KW-1185">Reference proteome</keyword>
<dbReference type="InterPro" id="IPR000873">
    <property type="entry name" value="AMP-dep_synth/lig_dom"/>
</dbReference>
<evidence type="ECO:0000313" key="7">
    <source>
        <dbReference type="EMBL" id="ETW98426.1"/>
    </source>
</evidence>
<feature type="region of interest" description="Disordered" evidence="5">
    <location>
        <begin position="199"/>
        <end position="222"/>
    </location>
</feature>
<comment type="caution">
    <text evidence="7">The sequence shown here is derived from an EMBL/GenBank/DDBJ whole genome shotgun (WGS) entry which is preliminary data.</text>
</comment>
<sequence length="312" mass="34158">MAADATYYDASLHDVSRPVPIGKPIANTQVYLLDAQQQPVPIGVPGEIYVGGDGLATGYLGREALTQERFSHHALMGASEQRLYRTGDLGRYLPDGHIEFLGRRDNQVKLRGVRIELGDIEAALSAHPSLSQCVAVVWEAPDQPLDLRVVAYLVAEPGERLSTSDWHQFLSPTLPDVMIPSALVYLDALPLTPNGKVDRAALPDPEFDRPEPAAGEAPQNATEQQLHDIWQTLLKVSDLGVHDNFFHLGGHSLLAVQVVNRICDTMQVELPVTSLFECPTVASLAARIEALQFLGLPQEQIADDRDIEVIEL</sequence>
<accession>W4LM50</accession>
<dbReference type="Proteomes" id="UP000019141">
    <property type="component" value="Unassembled WGS sequence"/>
</dbReference>
<dbReference type="GO" id="GO:0044550">
    <property type="term" value="P:secondary metabolite biosynthetic process"/>
    <property type="evidence" value="ECO:0007669"/>
    <property type="project" value="TreeGrafter"/>
</dbReference>
<keyword evidence="4" id="KW-0597">Phosphoprotein</keyword>
<dbReference type="Pfam" id="PF00501">
    <property type="entry name" value="AMP-binding"/>
    <property type="match status" value="1"/>
</dbReference>
<dbReference type="AlphaFoldDB" id="W4LM50"/>
<dbReference type="InterPro" id="IPR009081">
    <property type="entry name" value="PP-bd_ACP"/>
</dbReference>
<dbReference type="InterPro" id="IPR025110">
    <property type="entry name" value="AMP-bd_C"/>
</dbReference>
<evidence type="ECO:0000256" key="5">
    <source>
        <dbReference type="SAM" id="MobiDB-lite"/>
    </source>
</evidence>
<evidence type="ECO:0000313" key="8">
    <source>
        <dbReference type="Proteomes" id="UP000019141"/>
    </source>
</evidence>
<evidence type="ECO:0000259" key="6">
    <source>
        <dbReference type="PROSITE" id="PS50075"/>
    </source>
</evidence>
<dbReference type="SMART" id="SM00823">
    <property type="entry name" value="PKS_PP"/>
    <property type="match status" value="1"/>
</dbReference>
<dbReference type="SUPFAM" id="SSF47336">
    <property type="entry name" value="ACP-like"/>
    <property type="match status" value="1"/>
</dbReference>
<keyword evidence="3" id="KW-0596">Phosphopantetheine</keyword>
<dbReference type="InterPro" id="IPR036736">
    <property type="entry name" value="ACP-like_sf"/>
</dbReference>
<dbReference type="GO" id="GO:0005737">
    <property type="term" value="C:cytoplasm"/>
    <property type="evidence" value="ECO:0007669"/>
    <property type="project" value="TreeGrafter"/>
</dbReference>
<dbReference type="GO" id="GO:0031177">
    <property type="term" value="F:phosphopantetheine binding"/>
    <property type="evidence" value="ECO:0007669"/>
    <property type="project" value="InterPro"/>
</dbReference>
<reference evidence="7 8" key="1">
    <citation type="journal article" date="2014" name="Nature">
        <title>An environmental bacterial taxon with a large and distinct metabolic repertoire.</title>
        <authorList>
            <person name="Wilson M.C."/>
            <person name="Mori T."/>
            <person name="Ruckert C."/>
            <person name="Uria A.R."/>
            <person name="Helf M.J."/>
            <person name="Takada K."/>
            <person name="Gernert C."/>
            <person name="Steffens U.A."/>
            <person name="Heycke N."/>
            <person name="Schmitt S."/>
            <person name="Rinke C."/>
            <person name="Helfrich E.J."/>
            <person name="Brachmann A.O."/>
            <person name="Gurgui C."/>
            <person name="Wakimoto T."/>
            <person name="Kracht M."/>
            <person name="Crusemann M."/>
            <person name="Hentschel U."/>
            <person name="Abe I."/>
            <person name="Matsunaga S."/>
            <person name="Kalinowski J."/>
            <person name="Takeyama H."/>
            <person name="Piel J."/>
        </authorList>
    </citation>
    <scope>NUCLEOTIDE SEQUENCE [LARGE SCALE GENOMIC DNA]</scope>
    <source>
        <strain evidence="8">TSY1</strain>
    </source>
</reference>
<dbReference type="PANTHER" id="PTHR45527:SF1">
    <property type="entry name" value="FATTY ACID SYNTHASE"/>
    <property type="match status" value="1"/>
</dbReference>
<dbReference type="FunFam" id="3.30.300.30:FF:000010">
    <property type="entry name" value="Enterobactin synthetase component F"/>
    <property type="match status" value="1"/>
</dbReference>
<organism evidence="7 8">
    <name type="scientific">Entotheonella factor</name>
    <dbReference type="NCBI Taxonomy" id="1429438"/>
    <lineage>
        <taxon>Bacteria</taxon>
        <taxon>Pseudomonadati</taxon>
        <taxon>Nitrospinota/Tectimicrobiota group</taxon>
        <taxon>Candidatus Tectimicrobiota</taxon>
        <taxon>Candidatus Entotheonellia</taxon>
        <taxon>Candidatus Entotheonellales</taxon>
        <taxon>Candidatus Entotheonellaceae</taxon>
        <taxon>Candidatus Entotheonella</taxon>
    </lineage>
</organism>
<evidence type="ECO:0000256" key="3">
    <source>
        <dbReference type="ARBA" id="ARBA00022450"/>
    </source>
</evidence>
<dbReference type="Gene3D" id="3.30.300.30">
    <property type="match status" value="1"/>
</dbReference>
<dbReference type="InterPro" id="IPR020806">
    <property type="entry name" value="PKS_PP-bd"/>
</dbReference>